<feature type="region of interest" description="Disordered" evidence="1">
    <location>
        <begin position="59"/>
        <end position="202"/>
    </location>
</feature>
<feature type="compositionally biased region" description="Pro residues" evidence="1">
    <location>
        <begin position="150"/>
        <end position="177"/>
    </location>
</feature>
<dbReference type="KEGG" id="pcad:114487546"/>
<evidence type="ECO:0000313" key="2">
    <source>
        <dbReference type="Proteomes" id="UP000248484"/>
    </source>
</evidence>
<dbReference type="Proteomes" id="UP000248484">
    <property type="component" value="Chromosome 14"/>
</dbReference>
<keyword evidence="2" id="KW-1185">Reference proteome</keyword>
<feature type="compositionally biased region" description="Basic residues" evidence="1">
    <location>
        <begin position="183"/>
        <end position="202"/>
    </location>
</feature>
<gene>
    <name evidence="3" type="primary">LOC114487546</name>
</gene>
<accession>A0A455C1I5</accession>
<reference evidence="3" key="1">
    <citation type="submission" date="2025-08" db="UniProtKB">
        <authorList>
            <consortium name="RefSeq"/>
        </authorList>
    </citation>
    <scope>IDENTIFICATION</scope>
    <source>
        <tissue evidence="3">Muscle</tissue>
    </source>
</reference>
<sequence>MKHWRCLMTQKVIKNYWWLPIRAIVQPWGRNGPGQSDLKPSLASIRSLVNSVRTVAGCDPRSRGRAHGRLPPRCVEATPPPSRPREILELQARTLTLEGTQVRPRDRPCRGGLSGRDGEAGQAGVHSPRPGPRLLRTGAWEEKARAPLGTRPPHPRSTPRPQIEPGPPPGHPPPNRCLPPRSSRGRTGHRRPPGPQRKQRKR</sequence>
<evidence type="ECO:0000313" key="3">
    <source>
        <dbReference type="RefSeq" id="XP_028353823.1"/>
    </source>
</evidence>
<dbReference type="RefSeq" id="XP_028353823.1">
    <property type="nucleotide sequence ID" value="XM_028498022.1"/>
</dbReference>
<protein>
    <submittedName>
        <fullName evidence="3">Collagen alpha-1(I) chain-like isoform X1</fullName>
    </submittedName>
</protein>
<proteinExistence type="predicted"/>
<organism evidence="2 3">
    <name type="scientific">Physeter macrocephalus</name>
    <name type="common">Sperm whale</name>
    <name type="synonym">Physeter catodon</name>
    <dbReference type="NCBI Taxonomy" id="9755"/>
    <lineage>
        <taxon>Eukaryota</taxon>
        <taxon>Metazoa</taxon>
        <taxon>Chordata</taxon>
        <taxon>Craniata</taxon>
        <taxon>Vertebrata</taxon>
        <taxon>Euteleostomi</taxon>
        <taxon>Mammalia</taxon>
        <taxon>Eutheria</taxon>
        <taxon>Laurasiatheria</taxon>
        <taxon>Artiodactyla</taxon>
        <taxon>Whippomorpha</taxon>
        <taxon>Cetacea</taxon>
        <taxon>Odontoceti</taxon>
        <taxon>Physeteridae</taxon>
        <taxon>Physeter</taxon>
    </lineage>
</organism>
<name>A0A455C1I5_PHYMC</name>
<evidence type="ECO:0000256" key="1">
    <source>
        <dbReference type="SAM" id="MobiDB-lite"/>
    </source>
</evidence>
<dbReference type="AlphaFoldDB" id="A0A455C1I5"/>
<dbReference type="InParanoid" id="A0A455C1I5"/>
<dbReference type="GeneID" id="114487546"/>